<evidence type="ECO:0000259" key="1">
    <source>
        <dbReference type="Pfam" id="PF12867"/>
    </source>
</evidence>
<evidence type="ECO:0000313" key="3">
    <source>
        <dbReference type="Proteomes" id="UP000505377"/>
    </source>
</evidence>
<feature type="domain" description="DinB-like" evidence="1">
    <location>
        <begin position="96"/>
        <end position="240"/>
    </location>
</feature>
<protein>
    <submittedName>
        <fullName evidence="2">DinB family protein</fullName>
    </submittedName>
</protein>
<dbReference type="SUPFAM" id="SSF109854">
    <property type="entry name" value="DinB/YfiT-like putative metalloenzymes"/>
    <property type="match status" value="1"/>
</dbReference>
<dbReference type="EMBL" id="CP053564">
    <property type="protein sequence ID" value="QJY47681.1"/>
    <property type="molecule type" value="Genomic_DNA"/>
</dbReference>
<organism evidence="2 3">
    <name type="scientific">Pseudonocardia broussonetiae</name>
    <dbReference type="NCBI Taxonomy" id="2736640"/>
    <lineage>
        <taxon>Bacteria</taxon>
        <taxon>Bacillati</taxon>
        <taxon>Actinomycetota</taxon>
        <taxon>Actinomycetes</taxon>
        <taxon>Pseudonocardiales</taxon>
        <taxon>Pseudonocardiaceae</taxon>
        <taxon>Pseudonocardia</taxon>
    </lineage>
</organism>
<dbReference type="RefSeq" id="WP_172160549.1">
    <property type="nucleotide sequence ID" value="NZ_CP053564.1"/>
</dbReference>
<dbReference type="AlphaFoldDB" id="A0A6M6JMY8"/>
<accession>A0A6M6JMY8</accession>
<reference evidence="2 3" key="1">
    <citation type="submission" date="2020-05" db="EMBL/GenBank/DDBJ databases">
        <authorList>
            <person name="Mo P."/>
        </authorList>
    </citation>
    <scope>NUCLEOTIDE SEQUENCE [LARGE SCALE GENOMIC DNA]</scope>
    <source>
        <strain evidence="2 3">Gen01</strain>
    </source>
</reference>
<dbReference type="InterPro" id="IPR034660">
    <property type="entry name" value="DinB/YfiT-like"/>
</dbReference>
<dbReference type="KEGG" id="pbro:HOP40_19270"/>
<gene>
    <name evidence="2" type="ORF">HOP40_19270</name>
</gene>
<dbReference type="InterPro" id="IPR024775">
    <property type="entry name" value="DinB-like"/>
</dbReference>
<dbReference type="Gene3D" id="1.20.120.450">
    <property type="entry name" value="dinb family like domain"/>
    <property type="match status" value="1"/>
</dbReference>
<sequence length="254" mass="28041">MTEGPGAHHTGLTIAGVALTDGQVQDVVVTRGNFWRVRMRGVWIGEVEIDGDIAGLRVNGVDVGPLVEAELDRRHPQRAAMRPVDVAGFRAAWDLLESLWAGTVDRARALPPDLLHERVDGEWSFVQTLRHLLYATDIWVRRPILGDPLPWHPLSLPFDGLAQDPAVPCDPDARPDLDEVLALRADRRAAVRAVIEGLTEESLAGSTEPVEGPGYPGPGRFPVAECLRTVLNEEWQHRLYAERDLDVLAARLHP</sequence>
<keyword evidence="3" id="KW-1185">Reference proteome</keyword>
<dbReference type="Proteomes" id="UP000505377">
    <property type="component" value="Chromosome"/>
</dbReference>
<proteinExistence type="predicted"/>
<evidence type="ECO:0000313" key="2">
    <source>
        <dbReference type="EMBL" id="QJY47681.1"/>
    </source>
</evidence>
<name>A0A6M6JMY8_9PSEU</name>
<dbReference type="Pfam" id="PF12867">
    <property type="entry name" value="DinB_2"/>
    <property type="match status" value="1"/>
</dbReference>